<evidence type="ECO:0000256" key="1">
    <source>
        <dbReference type="SAM" id="MobiDB-lite"/>
    </source>
</evidence>
<comment type="caution">
    <text evidence="2">The sequence shown here is derived from an EMBL/GenBank/DDBJ whole genome shotgun (WGS) entry which is preliminary data.</text>
</comment>
<dbReference type="Proteomes" id="UP001383192">
    <property type="component" value="Unassembled WGS sequence"/>
</dbReference>
<reference evidence="2 3" key="1">
    <citation type="submission" date="2024-01" db="EMBL/GenBank/DDBJ databases">
        <title>A draft genome for a cacao thread blight-causing isolate of Paramarasmius palmivorus.</title>
        <authorList>
            <person name="Baruah I.K."/>
            <person name="Bukari Y."/>
            <person name="Amoako-Attah I."/>
            <person name="Meinhardt L.W."/>
            <person name="Bailey B.A."/>
            <person name="Cohen S.P."/>
        </authorList>
    </citation>
    <scope>NUCLEOTIDE SEQUENCE [LARGE SCALE GENOMIC DNA]</scope>
    <source>
        <strain evidence="2 3">GH-12</strain>
    </source>
</reference>
<sequence length="199" mass="21737">MSEAEDDANDNGLPLGNPTEDSETLPHRTGPNSRESSTHFDWYQGGHYLSYPHGGVVHVPPPATLDVNGIGIGTPARYTGTPHLPGTPQSTPTPHLAYPQPHYPVVLESPTPVSRPHSEIGYTRQQFTYVSNDSIRGPIIIWGVMTAKRTSSPEASSRNRSRRGISDSALRTESSLMAKVRSPYLTALFACEHVNQTLR</sequence>
<name>A0AAW0CCE9_9AGAR</name>
<evidence type="ECO:0000313" key="3">
    <source>
        <dbReference type="Proteomes" id="UP001383192"/>
    </source>
</evidence>
<accession>A0AAW0CCE9</accession>
<feature type="region of interest" description="Disordered" evidence="1">
    <location>
        <begin position="1"/>
        <end position="39"/>
    </location>
</feature>
<keyword evidence="3" id="KW-1185">Reference proteome</keyword>
<proteinExistence type="predicted"/>
<evidence type="ECO:0000313" key="2">
    <source>
        <dbReference type="EMBL" id="KAK7036647.1"/>
    </source>
</evidence>
<organism evidence="2 3">
    <name type="scientific">Paramarasmius palmivorus</name>
    <dbReference type="NCBI Taxonomy" id="297713"/>
    <lineage>
        <taxon>Eukaryota</taxon>
        <taxon>Fungi</taxon>
        <taxon>Dikarya</taxon>
        <taxon>Basidiomycota</taxon>
        <taxon>Agaricomycotina</taxon>
        <taxon>Agaricomycetes</taxon>
        <taxon>Agaricomycetidae</taxon>
        <taxon>Agaricales</taxon>
        <taxon>Marasmiineae</taxon>
        <taxon>Marasmiaceae</taxon>
        <taxon>Paramarasmius</taxon>
    </lineage>
</organism>
<gene>
    <name evidence="2" type="ORF">VNI00_011580</name>
</gene>
<protein>
    <submittedName>
        <fullName evidence="2">Uncharacterized protein</fullName>
    </submittedName>
</protein>
<dbReference type="AlphaFoldDB" id="A0AAW0CCE9"/>
<dbReference type="EMBL" id="JAYKXP010000050">
    <property type="protein sequence ID" value="KAK7036647.1"/>
    <property type="molecule type" value="Genomic_DNA"/>
</dbReference>